<evidence type="ECO:0000256" key="1">
    <source>
        <dbReference type="SAM" id="MobiDB-lite"/>
    </source>
</evidence>
<dbReference type="AlphaFoldDB" id="A0A370TTX0"/>
<dbReference type="STRING" id="2656787.A0A370TTX0"/>
<dbReference type="OrthoDB" id="5394557at2759"/>
<feature type="compositionally biased region" description="Low complexity" evidence="1">
    <location>
        <begin position="327"/>
        <end position="340"/>
    </location>
</feature>
<protein>
    <recommendedName>
        <fullName evidence="4">Zn(2)-C6 fungal-type domain-containing protein</fullName>
    </recommendedName>
</protein>
<feature type="compositionally biased region" description="Polar residues" evidence="1">
    <location>
        <begin position="390"/>
        <end position="412"/>
    </location>
</feature>
<name>A0A370TTX0_9HELO</name>
<feature type="compositionally biased region" description="Low complexity" evidence="1">
    <location>
        <begin position="373"/>
        <end position="384"/>
    </location>
</feature>
<evidence type="ECO:0000313" key="3">
    <source>
        <dbReference type="Proteomes" id="UP000254866"/>
    </source>
</evidence>
<feature type="region of interest" description="Disordered" evidence="1">
    <location>
        <begin position="373"/>
        <end position="452"/>
    </location>
</feature>
<evidence type="ECO:0000313" key="2">
    <source>
        <dbReference type="EMBL" id="RDL38976.1"/>
    </source>
</evidence>
<feature type="region of interest" description="Disordered" evidence="1">
    <location>
        <begin position="327"/>
        <end position="359"/>
    </location>
</feature>
<dbReference type="GeneID" id="43596165"/>
<feature type="region of interest" description="Disordered" evidence="1">
    <location>
        <begin position="256"/>
        <end position="278"/>
    </location>
</feature>
<feature type="compositionally biased region" description="Polar residues" evidence="1">
    <location>
        <begin position="341"/>
        <end position="359"/>
    </location>
</feature>
<comment type="caution">
    <text evidence="2">The sequence shown here is derived from an EMBL/GenBank/DDBJ whole genome shotgun (WGS) entry which is preliminary data.</text>
</comment>
<reference evidence="2 3" key="1">
    <citation type="journal article" date="2018" name="IMA Fungus">
        <title>IMA Genome-F 9: Draft genome sequence of Annulohypoxylon stygium, Aspergillus mulundensis, Berkeleyomyces basicola (syn. Thielaviopsis basicola), Ceratocystis smalleyi, two Cercospora beticola strains, Coleophoma cylindrospora, Fusarium fracticaudum, Phialophora cf. hyalina, and Morchella septimelata.</title>
        <authorList>
            <person name="Wingfield B.D."/>
            <person name="Bills G.F."/>
            <person name="Dong Y."/>
            <person name="Huang W."/>
            <person name="Nel W.J."/>
            <person name="Swalarsk-Parry B.S."/>
            <person name="Vaghefi N."/>
            <person name="Wilken P.M."/>
            <person name="An Z."/>
            <person name="de Beer Z.W."/>
            <person name="De Vos L."/>
            <person name="Chen L."/>
            <person name="Duong T.A."/>
            <person name="Gao Y."/>
            <person name="Hammerbacher A."/>
            <person name="Kikkert J.R."/>
            <person name="Li Y."/>
            <person name="Li H."/>
            <person name="Li K."/>
            <person name="Li Q."/>
            <person name="Liu X."/>
            <person name="Ma X."/>
            <person name="Naidoo K."/>
            <person name="Pethybridge S.J."/>
            <person name="Sun J."/>
            <person name="Steenkamp E.T."/>
            <person name="van der Nest M.A."/>
            <person name="van Wyk S."/>
            <person name="Wingfield M.J."/>
            <person name="Xiong C."/>
            <person name="Yue Q."/>
            <person name="Zhang X."/>
        </authorList>
    </citation>
    <scope>NUCLEOTIDE SEQUENCE [LARGE SCALE GENOMIC DNA]</scope>
    <source>
        <strain evidence="2 3">BP 5553</strain>
    </source>
</reference>
<accession>A0A370TTX0</accession>
<dbReference type="Proteomes" id="UP000254866">
    <property type="component" value="Unassembled WGS sequence"/>
</dbReference>
<organism evidence="2 3">
    <name type="scientific">Venustampulla echinocandica</name>
    <dbReference type="NCBI Taxonomy" id="2656787"/>
    <lineage>
        <taxon>Eukaryota</taxon>
        <taxon>Fungi</taxon>
        <taxon>Dikarya</taxon>
        <taxon>Ascomycota</taxon>
        <taxon>Pezizomycotina</taxon>
        <taxon>Leotiomycetes</taxon>
        <taxon>Helotiales</taxon>
        <taxon>Pleuroascaceae</taxon>
        <taxon>Venustampulla</taxon>
    </lineage>
</organism>
<sequence>MTSHLFAGAVGGVVIPLATTETCRQVHIMQELATVRYHLMILGAAIAPQSRITTLDREAEFPLHGDLGTGLPCSNCKGAGVDSCQFLRVSSTEAQMKNDPFDFNGFEPPSAPPRLQCRIVPYGATASYMPPAPASADGFYSRNNPISSYQYPPTRYYGVPPYSEFADENVDYGLQGGSFSLLGSDQLLSSSFPSTSSRGWAAPPLVSRSGPVSPVYLEQEAAYNHGQVSYHNNGYPVRPTISPEARNSSICGQAVNSSLPTPVSGTDRVLPIPASNRPTHMNSYLRGANGLPAASQAGYQPYEGLINTSNLNTAKNINSSAIVDNSSSSASYLPYSSTSPESLASQPAYSSQSTPQQQNDLFTANNEGLFQASESSELSYGPSSSDKRGSVSSQNNTTSDRPLQTLSNNNLANGHAYIPYHHQPSYPAPPAATSTSSLPVPPRRVSPSISAT</sequence>
<dbReference type="RefSeq" id="XP_031871632.1">
    <property type="nucleotide sequence ID" value="XM_032011939.1"/>
</dbReference>
<evidence type="ECO:0008006" key="4">
    <source>
        <dbReference type="Google" id="ProtNLM"/>
    </source>
</evidence>
<proteinExistence type="predicted"/>
<gene>
    <name evidence="2" type="ORF">BP5553_03316</name>
</gene>
<dbReference type="EMBL" id="NPIC01000002">
    <property type="protein sequence ID" value="RDL38976.1"/>
    <property type="molecule type" value="Genomic_DNA"/>
</dbReference>
<keyword evidence="3" id="KW-1185">Reference proteome</keyword>